<comment type="caution">
    <text evidence="7">The sequence shown here is derived from an EMBL/GenBank/DDBJ whole genome shotgun (WGS) entry which is preliminary data.</text>
</comment>
<dbReference type="EMBL" id="LOWA01000031">
    <property type="protein sequence ID" value="KVE27346.1"/>
    <property type="molecule type" value="Genomic_DNA"/>
</dbReference>
<gene>
    <name evidence="7" type="ORF">WS67_12790</name>
</gene>
<keyword evidence="8" id="KW-1185">Reference proteome</keyword>
<evidence type="ECO:0000256" key="2">
    <source>
        <dbReference type="ARBA" id="ARBA00022559"/>
    </source>
</evidence>
<evidence type="ECO:0000259" key="6">
    <source>
        <dbReference type="PROSITE" id="PS51352"/>
    </source>
</evidence>
<dbReference type="AlphaFoldDB" id="A0A103E3F2"/>
<keyword evidence="2 5" id="KW-0575">Peroxidase</keyword>
<proteinExistence type="inferred from homology"/>
<dbReference type="PIRSF" id="PIRSF000303">
    <property type="entry name" value="Glutathion_perox"/>
    <property type="match status" value="1"/>
</dbReference>
<dbReference type="RefSeq" id="WP_059516814.1">
    <property type="nucleotide sequence ID" value="NZ_LOWA01000031.1"/>
</dbReference>
<accession>A0A103E3F2</accession>
<reference evidence="7 8" key="1">
    <citation type="submission" date="2015-11" db="EMBL/GenBank/DDBJ databases">
        <title>Expanding the genomic diversity of Burkholderia species for the development of highly accurate diagnostics.</title>
        <authorList>
            <person name="Sahl J."/>
            <person name="Keim P."/>
            <person name="Wagner D."/>
        </authorList>
    </citation>
    <scope>NUCLEOTIDE SEQUENCE [LARGE SCALE GENOMIC DNA]</scope>
    <source>
        <strain evidence="7 8">TSV85</strain>
    </source>
</reference>
<dbReference type="InterPro" id="IPR029760">
    <property type="entry name" value="GPX_CS"/>
</dbReference>
<dbReference type="PROSITE" id="PS00460">
    <property type="entry name" value="GLUTATHIONE_PEROXID_1"/>
    <property type="match status" value="1"/>
</dbReference>
<dbReference type="InterPro" id="IPR000889">
    <property type="entry name" value="Glutathione_peroxidase"/>
</dbReference>
<dbReference type="Proteomes" id="UP000062788">
    <property type="component" value="Unassembled WGS sequence"/>
</dbReference>
<dbReference type="FunFam" id="3.40.30.10:FF:000010">
    <property type="entry name" value="Glutathione peroxidase"/>
    <property type="match status" value="1"/>
</dbReference>
<dbReference type="InterPro" id="IPR029759">
    <property type="entry name" value="GPX_AS"/>
</dbReference>
<dbReference type="PANTHER" id="PTHR11592:SF78">
    <property type="entry name" value="GLUTATHIONE PEROXIDASE"/>
    <property type="match status" value="1"/>
</dbReference>
<keyword evidence="3 5" id="KW-0560">Oxidoreductase</keyword>
<dbReference type="GO" id="GO:0004601">
    <property type="term" value="F:peroxidase activity"/>
    <property type="evidence" value="ECO:0007669"/>
    <property type="project" value="UniProtKB-KW"/>
</dbReference>
<dbReference type="PRINTS" id="PR01011">
    <property type="entry name" value="GLUTPROXDASE"/>
</dbReference>
<comment type="similarity">
    <text evidence="1 5">Belongs to the glutathione peroxidase family.</text>
</comment>
<feature type="domain" description="Thioredoxin" evidence="6">
    <location>
        <begin position="1"/>
        <end position="159"/>
    </location>
</feature>
<evidence type="ECO:0000256" key="5">
    <source>
        <dbReference type="RuleBase" id="RU000499"/>
    </source>
</evidence>
<dbReference type="Pfam" id="PF00255">
    <property type="entry name" value="GSHPx"/>
    <property type="match status" value="1"/>
</dbReference>
<dbReference type="CDD" id="cd00340">
    <property type="entry name" value="GSH_Peroxidase"/>
    <property type="match status" value="1"/>
</dbReference>
<dbReference type="PROSITE" id="PS00763">
    <property type="entry name" value="GLUTATHIONE_PEROXID_2"/>
    <property type="match status" value="1"/>
</dbReference>
<dbReference type="GO" id="GO:0034599">
    <property type="term" value="P:cellular response to oxidative stress"/>
    <property type="evidence" value="ECO:0007669"/>
    <property type="project" value="TreeGrafter"/>
</dbReference>
<sequence>MSTLYSFSAQTLEGGDVQLEQYRGKVLLIVNTASQCGFTPQYAGLQQLYERFRERGLVVLGFPCNQFGKQEPGDAAQIGAFCERNYGVTFPMFAKIDVNGDNAHPLYRYLTNEAPGILGLKSIKWNFTKFLVNRGGEIVKRYAPSTKPEELAADVEKLL</sequence>
<dbReference type="SUPFAM" id="SSF52833">
    <property type="entry name" value="Thioredoxin-like"/>
    <property type="match status" value="1"/>
</dbReference>
<evidence type="ECO:0000313" key="7">
    <source>
        <dbReference type="EMBL" id="KVE27346.1"/>
    </source>
</evidence>
<evidence type="ECO:0000256" key="4">
    <source>
        <dbReference type="PIRSR" id="PIRSR000303-1"/>
    </source>
</evidence>
<feature type="active site" evidence="4">
    <location>
        <position position="36"/>
    </location>
</feature>
<organism evidence="7 8">
    <name type="scientific">Burkholderia singularis</name>
    <dbReference type="NCBI Taxonomy" id="1503053"/>
    <lineage>
        <taxon>Bacteria</taxon>
        <taxon>Pseudomonadati</taxon>
        <taxon>Pseudomonadota</taxon>
        <taxon>Betaproteobacteria</taxon>
        <taxon>Burkholderiales</taxon>
        <taxon>Burkholderiaceae</taxon>
        <taxon>Burkholderia</taxon>
        <taxon>pseudomallei group</taxon>
    </lineage>
</organism>
<protein>
    <recommendedName>
        <fullName evidence="5">Glutathione peroxidase</fullName>
    </recommendedName>
</protein>
<dbReference type="OrthoDB" id="9785502at2"/>
<dbReference type="InterPro" id="IPR036249">
    <property type="entry name" value="Thioredoxin-like_sf"/>
</dbReference>
<dbReference type="PROSITE" id="PS51352">
    <property type="entry name" value="THIOREDOXIN_2"/>
    <property type="match status" value="1"/>
</dbReference>
<dbReference type="InterPro" id="IPR013766">
    <property type="entry name" value="Thioredoxin_domain"/>
</dbReference>
<evidence type="ECO:0000313" key="8">
    <source>
        <dbReference type="Proteomes" id="UP000062788"/>
    </source>
</evidence>
<name>A0A103E3F2_9BURK</name>
<dbReference type="PROSITE" id="PS51355">
    <property type="entry name" value="GLUTATHIONE_PEROXID_3"/>
    <property type="match status" value="1"/>
</dbReference>
<dbReference type="PANTHER" id="PTHR11592">
    <property type="entry name" value="GLUTATHIONE PEROXIDASE"/>
    <property type="match status" value="1"/>
</dbReference>
<evidence type="ECO:0000256" key="3">
    <source>
        <dbReference type="ARBA" id="ARBA00023002"/>
    </source>
</evidence>
<evidence type="ECO:0000256" key="1">
    <source>
        <dbReference type="ARBA" id="ARBA00006926"/>
    </source>
</evidence>
<dbReference type="Gene3D" id="3.40.30.10">
    <property type="entry name" value="Glutaredoxin"/>
    <property type="match status" value="1"/>
</dbReference>